<accession>A0A0F8YL93</accession>
<dbReference type="EMBL" id="LAZR01052794">
    <property type="protein sequence ID" value="KKK82167.1"/>
    <property type="molecule type" value="Genomic_DNA"/>
</dbReference>
<reference evidence="1" key="1">
    <citation type="journal article" date="2015" name="Nature">
        <title>Complex archaea that bridge the gap between prokaryotes and eukaryotes.</title>
        <authorList>
            <person name="Spang A."/>
            <person name="Saw J.H."/>
            <person name="Jorgensen S.L."/>
            <person name="Zaremba-Niedzwiedzka K."/>
            <person name="Martijn J."/>
            <person name="Lind A.E."/>
            <person name="van Eijk R."/>
            <person name="Schleper C."/>
            <person name="Guy L."/>
            <person name="Ettema T.J."/>
        </authorList>
    </citation>
    <scope>NUCLEOTIDE SEQUENCE</scope>
</reference>
<evidence type="ECO:0000313" key="1">
    <source>
        <dbReference type="EMBL" id="KKK82167.1"/>
    </source>
</evidence>
<dbReference type="AlphaFoldDB" id="A0A0F8YL93"/>
<feature type="non-terminal residue" evidence="1">
    <location>
        <position position="1"/>
    </location>
</feature>
<organism evidence="1">
    <name type="scientific">marine sediment metagenome</name>
    <dbReference type="NCBI Taxonomy" id="412755"/>
    <lineage>
        <taxon>unclassified sequences</taxon>
        <taxon>metagenomes</taxon>
        <taxon>ecological metagenomes</taxon>
    </lineage>
</organism>
<name>A0A0F8YL93_9ZZZZ</name>
<sequence>HTFGLRKHINKIRTFKTIESLKNYFYVWSGVGSAHPNYVDQAYTDATSVTAYDVVADLKIDSGIHTDAHADLEGTKEIAENKDPKTRVAIELNNKYDLSSIEPGQTCKIVDIKTTGSPFPTDMLIVKVKHTPEVTLVELAEFGADLARMDQTKLAELEKNIAEIENGGVLLALTAINTDFNLITDIINFI</sequence>
<proteinExistence type="predicted"/>
<gene>
    <name evidence="1" type="ORF">LCGC14_2806090</name>
</gene>
<comment type="caution">
    <text evidence="1">The sequence shown here is derived from an EMBL/GenBank/DDBJ whole genome shotgun (WGS) entry which is preliminary data.</text>
</comment>
<protein>
    <submittedName>
        <fullName evidence="1">Uncharacterized protein</fullName>
    </submittedName>
</protein>